<evidence type="ECO:0000313" key="3">
    <source>
        <dbReference type="Proteomes" id="UP000199256"/>
    </source>
</evidence>
<evidence type="ECO:0000313" key="2">
    <source>
        <dbReference type="EMBL" id="SEK27731.1"/>
    </source>
</evidence>
<evidence type="ECO:0000256" key="1">
    <source>
        <dbReference type="SAM" id="SignalP"/>
    </source>
</evidence>
<keyword evidence="1" id="KW-0732">Signal</keyword>
<organism evidence="2 3">
    <name type="scientific">Ectothiorhodospira marina</name>
    <dbReference type="NCBI Taxonomy" id="1396821"/>
    <lineage>
        <taxon>Bacteria</taxon>
        <taxon>Pseudomonadati</taxon>
        <taxon>Pseudomonadota</taxon>
        <taxon>Gammaproteobacteria</taxon>
        <taxon>Chromatiales</taxon>
        <taxon>Ectothiorhodospiraceae</taxon>
        <taxon>Ectothiorhodospira</taxon>
    </lineage>
</organism>
<proteinExistence type="predicted"/>
<dbReference type="Pfam" id="PF09694">
    <property type="entry name" value="Gcw_chp"/>
    <property type="match status" value="1"/>
</dbReference>
<reference evidence="3" key="1">
    <citation type="submission" date="2016-10" db="EMBL/GenBank/DDBJ databases">
        <authorList>
            <person name="Varghese N."/>
            <person name="Submissions S."/>
        </authorList>
    </citation>
    <scope>NUCLEOTIDE SEQUENCE [LARGE SCALE GENOMIC DNA]</scope>
    <source>
        <strain evidence="3">DSM 241</strain>
    </source>
</reference>
<evidence type="ECO:0008006" key="4">
    <source>
        <dbReference type="Google" id="ProtNLM"/>
    </source>
</evidence>
<dbReference type="EMBL" id="FOAA01000001">
    <property type="protein sequence ID" value="SEK27731.1"/>
    <property type="molecule type" value="Genomic_DNA"/>
</dbReference>
<keyword evidence="3" id="KW-1185">Reference proteome</keyword>
<dbReference type="AlphaFoldDB" id="A0A1H7FP65"/>
<feature type="chain" id="PRO_5011502684" description="Outer membrane protein beta-barrel domain-containing protein" evidence="1">
    <location>
        <begin position="31"/>
        <end position="219"/>
    </location>
</feature>
<dbReference type="SUPFAM" id="SSF56935">
    <property type="entry name" value="Porins"/>
    <property type="match status" value="1"/>
</dbReference>
<dbReference type="NCBIfam" id="TIGR02001">
    <property type="entry name" value="gcw_chp"/>
    <property type="match status" value="1"/>
</dbReference>
<name>A0A1H7FP65_9GAMM</name>
<feature type="signal peptide" evidence="1">
    <location>
        <begin position="1"/>
        <end position="30"/>
    </location>
</feature>
<accession>A0A1H7FP65</accession>
<sequence length="219" mass="23396">MIHAMKKNLVLSGAVTTLVSGLLAPVTAQAELEFNVGVFSDYIDSGESGSDNNAVVQGGVVYAHESGLFTGVGMSTLGPGEGQEVAPFLGYGFTAGELDFGVAYEYVYYSELEDRYEAEIIGAVEYASMYAEVGYLTHAHDRDAEGDTSYVIGASHAFMPDTYLNAELGYDDPNKDDGTTFWGVGVSRAVEVGEISLTYASRDENDAQDLFVAGYTLSF</sequence>
<dbReference type="InterPro" id="IPR010239">
    <property type="entry name" value="CHP02001"/>
</dbReference>
<dbReference type="Proteomes" id="UP000199256">
    <property type="component" value="Unassembled WGS sequence"/>
</dbReference>
<protein>
    <recommendedName>
        <fullName evidence="4">Outer membrane protein beta-barrel domain-containing protein</fullName>
    </recommendedName>
</protein>
<gene>
    <name evidence="2" type="ORF">SAMN05444515_101298</name>
</gene>
<dbReference type="STRING" id="1396821.SAMN05444515_101298"/>